<dbReference type="Proteomes" id="UP001219518">
    <property type="component" value="Unassembled WGS sequence"/>
</dbReference>
<protein>
    <submittedName>
        <fullName evidence="2">Transcription factor GTE11</fullName>
    </submittedName>
</protein>
<dbReference type="EMBL" id="JAHWGI010000166">
    <property type="protein sequence ID" value="KAK3910447.1"/>
    <property type="molecule type" value="Genomic_DNA"/>
</dbReference>
<accession>A0AAE1LA10</accession>
<evidence type="ECO:0000313" key="3">
    <source>
        <dbReference type="Proteomes" id="UP001219518"/>
    </source>
</evidence>
<reference evidence="2" key="1">
    <citation type="submission" date="2021-07" db="EMBL/GenBank/DDBJ databases">
        <authorList>
            <person name="Catto M.A."/>
            <person name="Jacobson A."/>
            <person name="Kennedy G."/>
            <person name="Labadie P."/>
            <person name="Hunt B.G."/>
            <person name="Srinivasan R."/>
        </authorList>
    </citation>
    <scope>NUCLEOTIDE SEQUENCE</scope>
    <source>
        <strain evidence="2">PL_HMW_Pooled</strain>
        <tissue evidence="2">Head</tissue>
    </source>
</reference>
<dbReference type="AlphaFoldDB" id="A0AAE1LA10"/>
<evidence type="ECO:0000256" key="1">
    <source>
        <dbReference type="SAM" id="MobiDB-lite"/>
    </source>
</evidence>
<proteinExistence type="predicted"/>
<name>A0AAE1LA10_9NEOP</name>
<feature type="non-terminal residue" evidence="2">
    <location>
        <position position="1"/>
    </location>
</feature>
<keyword evidence="3" id="KW-1185">Reference proteome</keyword>
<feature type="region of interest" description="Disordered" evidence="1">
    <location>
        <begin position="1"/>
        <end position="21"/>
    </location>
</feature>
<evidence type="ECO:0000313" key="2">
    <source>
        <dbReference type="EMBL" id="KAK3910447.1"/>
    </source>
</evidence>
<reference evidence="2" key="2">
    <citation type="journal article" date="2023" name="BMC Genomics">
        <title>Pest status, molecular evolution, and epigenetic factors derived from the genome assembly of Frankliniella fusca, a thysanopteran phytovirus vector.</title>
        <authorList>
            <person name="Catto M.A."/>
            <person name="Labadie P.E."/>
            <person name="Jacobson A.L."/>
            <person name="Kennedy G.G."/>
            <person name="Srinivasan R."/>
            <person name="Hunt B.G."/>
        </authorList>
    </citation>
    <scope>NUCLEOTIDE SEQUENCE</scope>
    <source>
        <strain evidence="2">PL_HMW_Pooled</strain>
    </source>
</reference>
<comment type="caution">
    <text evidence="2">The sequence shown here is derived from an EMBL/GenBank/DDBJ whole genome shotgun (WGS) entry which is preliminary data.</text>
</comment>
<gene>
    <name evidence="2" type="ORF">KUF71_020261</name>
</gene>
<sequence>VPSRRSSRLPGRAEKEVDSTPFSNCSGPSFFGSAQGGAGPAGRILHSAFNNQIDLSLLRRNGARRCPMLAMVVLHECDADRDFLGRARCPLPEEPCHIVVPCVVETDIYDH</sequence>
<organism evidence="2 3">
    <name type="scientific">Frankliniella fusca</name>
    <dbReference type="NCBI Taxonomy" id="407009"/>
    <lineage>
        <taxon>Eukaryota</taxon>
        <taxon>Metazoa</taxon>
        <taxon>Ecdysozoa</taxon>
        <taxon>Arthropoda</taxon>
        <taxon>Hexapoda</taxon>
        <taxon>Insecta</taxon>
        <taxon>Pterygota</taxon>
        <taxon>Neoptera</taxon>
        <taxon>Paraneoptera</taxon>
        <taxon>Thysanoptera</taxon>
        <taxon>Terebrantia</taxon>
        <taxon>Thripoidea</taxon>
        <taxon>Thripidae</taxon>
        <taxon>Frankliniella</taxon>
    </lineage>
</organism>